<evidence type="ECO:0000313" key="1">
    <source>
        <dbReference type="EMBL" id="ABT16844.1"/>
    </source>
</evidence>
<dbReference type="EMBL" id="EF101928">
    <property type="protein sequence ID" value="ABT16844.1"/>
    <property type="molecule type" value="Genomic_DNA"/>
</dbReference>
<keyword evidence="2" id="KW-1185">Reference proteome</keyword>
<reference evidence="1 2" key="1">
    <citation type="submission" date="2006-09" db="EMBL/GenBank/DDBJ databases">
        <title>Sequence and annotation of the 288-kb ATCV-1 virus that infects an endosymbiotic Chlorella strain of the heliozoon Acanthocystis turfacea.</title>
        <authorList>
            <person name="Fitzgerald L.A."/>
            <person name="Graves M.V."/>
            <person name="Li X."/>
            <person name="Pfitzner A.J.P."/>
            <person name="Hartigan J."/>
            <person name="Van Etten J.L."/>
        </authorList>
    </citation>
    <scope>NUCLEOTIDE SEQUENCE [LARGE SCALE GENOMIC DNA]</scope>
    <source>
        <strain evidence="1 2">ATCV-1</strain>
    </source>
</reference>
<accession>A7K9X0</accession>
<protein>
    <submittedName>
        <fullName evidence="1">Uncharacterized protein z710R</fullName>
    </submittedName>
</protein>
<dbReference type="KEGG" id="vg:5470928"/>
<dbReference type="Proteomes" id="UP000202420">
    <property type="component" value="Segment"/>
</dbReference>
<evidence type="ECO:0000313" key="2">
    <source>
        <dbReference type="Proteomes" id="UP000202420"/>
    </source>
</evidence>
<sequence>MTLDPTSGNSSKTFAPPLLRPSFNAIFSSGVTVIRYTFPFTPDPTSFPPKLLARNAGAPGMGLILLTPFPDGMGRFFIFLVPFGTVCDTIPPFLFAENA</sequence>
<proteinExistence type="predicted"/>
<gene>
    <name evidence="1" type="primary">z710R</name>
    <name evidence="1" type="ORF">ATCV1_z710R</name>
</gene>
<dbReference type="GeneID" id="5470928"/>
<name>A7K9X0_9PHYC</name>
<organism evidence="1 2">
    <name type="scientific">Chlorovirus heliozoae</name>
    <dbReference type="NCBI Taxonomy" id="322019"/>
    <lineage>
        <taxon>Viruses</taxon>
        <taxon>Varidnaviria</taxon>
        <taxon>Bamfordvirae</taxon>
        <taxon>Nucleocytoviricota</taxon>
        <taxon>Megaviricetes</taxon>
        <taxon>Algavirales</taxon>
        <taxon>Phycodnaviridae</taxon>
        <taxon>Chlorovirus</taxon>
    </lineage>
</organism>
<dbReference type="RefSeq" id="YP_001427191.1">
    <property type="nucleotide sequence ID" value="NC_008724.1"/>
</dbReference>